<dbReference type="Proteomes" id="UP000529795">
    <property type="component" value="Unassembled WGS sequence"/>
</dbReference>
<feature type="region of interest" description="Disordered" evidence="1">
    <location>
        <begin position="68"/>
        <end position="90"/>
    </location>
</feature>
<comment type="caution">
    <text evidence="2">The sequence shown here is derived from an EMBL/GenBank/DDBJ whole genome shotgun (WGS) entry which is preliminary data.</text>
</comment>
<keyword evidence="3" id="KW-1185">Reference proteome</keyword>
<proteinExistence type="predicted"/>
<dbReference type="RefSeq" id="WP_183986689.1">
    <property type="nucleotide sequence ID" value="NZ_JACIEV010000011.1"/>
</dbReference>
<dbReference type="EMBL" id="JACIEV010000011">
    <property type="protein sequence ID" value="MBB4155309.1"/>
    <property type="molecule type" value="Genomic_DNA"/>
</dbReference>
<dbReference type="AlphaFoldDB" id="A0A840FCE9"/>
<accession>A0A840FCE9</accession>
<name>A0A840FCE9_9SPHN</name>
<evidence type="ECO:0000313" key="2">
    <source>
        <dbReference type="EMBL" id="MBB4155309.1"/>
    </source>
</evidence>
<reference evidence="2 3" key="1">
    <citation type="submission" date="2020-08" db="EMBL/GenBank/DDBJ databases">
        <title>Genomic Encyclopedia of Type Strains, Phase IV (KMG-IV): sequencing the most valuable type-strain genomes for metagenomic binning, comparative biology and taxonomic classification.</title>
        <authorList>
            <person name="Goeker M."/>
        </authorList>
    </citation>
    <scope>NUCLEOTIDE SEQUENCE [LARGE SCALE GENOMIC DNA]</scope>
    <source>
        <strain evidence="2 3">YC6723</strain>
    </source>
</reference>
<sequence>MRTGWAIIIAAIIVGLSGVVGARQYRPDYSLTNLGAGATMRLDNRSGDMIGCVRFACRDVVRNGRPLPAPTFSAREQGLPPLPPGSRLVQ</sequence>
<protein>
    <submittedName>
        <fullName evidence="2">Uncharacterized protein</fullName>
    </submittedName>
</protein>
<gene>
    <name evidence="2" type="ORF">GGQ80_003229</name>
</gene>
<evidence type="ECO:0000256" key="1">
    <source>
        <dbReference type="SAM" id="MobiDB-lite"/>
    </source>
</evidence>
<organism evidence="2 3">
    <name type="scientific">Sphingomonas jinjuensis</name>
    <dbReference type="NCBI Taxonomy" id="535907"/>
    <lineage>
        <taxon>Bacteria</taxon>
        <taxon>Pseudomonadati</taxon>
        <taxon>Pseudomonadota</taxon>
        <taxon>Alphaproteobacteria</taxon>
        <taxon>Sphingomonadales</taxon>
        <taxon>Sphingomonadaceae</taxon>
        <taxon>Sphingomonas</taxon>
    </lineage>
</organism>
<evidence type="ECO:0000313" key="3">
    <source>
        <dbReference type="Proteomes" id="UP000529795"/>
    </source>
</evidence>